<feature type="signal peptide" evidence="1">
    <location>
        <begin position="1"/>
        <end position="27"/>
    </location>
</feature>
<dbReference type="PANTHER" id="PTHR37735">
    <property type="entry name" value="OS08G0567000 PROTEIN"/>
    <property type="match status" value="1"/>
</dbReference>
<organism evidence="3">
    <name type="scientific">Sesamum calycinum</name>
    <dbReference type="NCBI Taxonomy" id="2727403"/>
    <lineage>
        <taxon>Eukaryota</taxon>
        <taxon>Viridiplantae</taxon>
        <taxon>Streptophyta</taxon>
        <taxon>Embryophyta</taxon>
        <taxon>Tracheophyta</taxon>
        <taxon>Spermatophyta</taxon>
        <taxon>Magnoliopsida</taxon>
        <taxon>eudicotyledons</taxon>
        <taxon>Gunneridae</taxon>
        <taxon>Pentapetalae</taxon>
        <taxon>asterids</taxon>
        <taxon>lamiids</taxon>
        <taxon>Lamiales</taxon>
        <taxon>Pedaliaceae</taxon>
        <taxon>Sesamum</taxon>
    </lineage>
</organism>
<dbReference type="PANTHER" id="PTHR37735:SF1">
    <property type="entry name" value="OS08G0567000 PROTEIN"/>
    <property type="match status" value="1"/>
</dbReference>
<sequence length="206" mass="22769">MDPRRAYTLTLLCILSLVSLNCKAAYGDSTVVFLDSPTRQYLRQPSTQASKSPNVVFWLIITLDQLCQLKDWFTFLKNLHLLLFSPPSTLTAASSSKLNEVLKPNPFDRPRAMLMLEVTGAEDSQLIDDLTKSPFSNALRIKVEGDERVDIQLPDENEVSLVSLNGESSDPECSEKELSDFASWLGGSYTEDASGPLNGELNPSHG</sequence>
<dbReference type="GO" id="GO:0012505">
    <property type="term" value="C:endomembrane system"/>
    <property type="evidence" value="ECO:0007669"/>
    <property type="project" value="TreeGrafter"/>
</dbReference>
<comment type="caution">
    <text evidence="3">The sequence shown here is derived from an EMBL/GenBank/DDBJ whole genome shotgun (WGS) entry which is preliminary data.</text>
</comment>
<evidence type="ECO:0000259" key="2">
    <source>
        <dbReference type="Pfam" id="PF25070"/>
    </source>
</evidence>
<dbReference type="InterPro" id="IPR056696">
    <property type="entry name" value="DUF7794"/>
</dbReference>
<gene>
    <name evidence="3" type="ORF">Scaly_2799600</name>
</gene>
<keyword evidence="1" id="KW-0732">Signal</keyword>
<feature type="chain" id="PRO_5043856297" description="DUF7794 domain-containing protein" evidence="1">
    <location>
        <begin position="28"/>
        <end position="206"/>
    </location>
</feature>
<protein>
    <recommendedName>
        <fullName evidence="2">DUF7794 domain-containing protein</fullName>
    </recommendedName>
</protein>
<dbReference type="Pfam" id="PF25070">
    <property type="entry name" value="DUF7794"/>
    <property type="match status" value="1"/>
</dbReference>
<reference evidence="3" key="2">
    <citation type="journal article" date="2024" name="Plant">
        <title>Genomic evolution and insights into agronomic trait innovations of Sesamum species.</title>
        <authorList>
            <person name="Miao H."/>
            <person name="Wang L."/>
            <person name="Qu L."/>
            <person name="Liu H."/>
            <person name="Sun Y."/>
            <person name="Le M."/>
            <person name="Wang Q."/>
            <person name="Wei S."/>
            <person name="Zheng Y."/>
            <person name="Lin W."/>
            <person name="Duan Y."/>
            <person name="Cao H."/>
            <person name="Xiong S."/>
            <person name="Wang X."/>
            <person name="Wei L."/>
            <person name="Li C."/>
            <person name="Ma Q."/>
            <person name="Ju M."/>
            <person name="Zhao R."/>
            <person name="Li G."/>
            <person name="Mu C."/>
            <person name="Tian Q."/>
            <person name="Mei H."/>
            <person name="Zhang T."/>
            <person name="Gao T."/>
            <person name="Zhang H."/>
        </authorList>
    </citation>
    <scope>NUCLEOTIDE SEQUENCE</scope>
    <source>
        <strain evidence="3">KEN8</strain>
    </source>
</reference>
<reference evidence="3" key="1">
    <citation type="submission" date="2020-06" db="EMBL/GenBank/DDBJ databases">
        <authorList>
            <person name="Li T."/>
            <person name="Hu X."/>
            <person name="Zhang T."/>
            <person name="Song X."/>
            <person name="Zhang H."/>
            <person name="Dai N."/>
            <person name="Sheng W."/>
            <person name="Hou X."/>
            <person name="Wei L."/>
        </authorList>
    </citation>
    <scope>NUCLEOTIDE SEQUENCE</scope>
    <source>
        <strain evidence="3">KEN8</strain>
        <tissue evidence="3">Leaf</tissue>
    </source>
</reference>
<accession>A0AAW2IXJ3</accession>
<proteinExistence type="predicted"/>
<dbReference type="EMBL" id="JACGWM010001894">
    <property type="protein sequence ID" value="KAL0286133.1"/>
    <property type="molecule type" value="Genomic_DNA"/>
</dbReference>
<evidence type="ECO:0000256" key="1">
    <source>
        <dbReference type="SAM" id="SignalP"/>
    </source>
</evidence>
<name>A0AAW2IXJ3_9LAMI</name>
<evidence type="ECO:0000313" key="3">
    <source>
        <dbReference type="EMBL" id="KAL0286133.1"/>
    </source>
</evidence>
<feature type="domain" description="DUF7794" evidence="2">
    <location>
        <begin position="81"/>
        <end position="202"/>
    </location>
</feature>
<dbReference type="AlphaFoldDB" id="A0AAW2IXJ3"/>